<sequence>MINYVCVSDLHLGAASSLMTYVDSNSFQIDPQKPSPTLAEWVKCMDKIISETNPKGTKKPKLILNGDIMELALSNTNETAMAFEQFVKLIFPADKNAEEWVFDTEMHFLPGNHDHHLWEKARETQYINYIEKLPPNSYLPIPWHTTKMYKPNAIPDYFMNGIMQRQSHLKEANVCVSTIYPNYIVTNEDKSKGVIFSHGHYIESLYTLMSDLKTMIFPDRFRPQDMWDIEAENFAWIDFFWSTMGRSGEVGKDIELIYNKMQEPKELRKLTDNLAESIAERWQKNPLKEMATEKILEWLLGEVFEKIANSERGVPNKVLDDKTKAGLTDFIEKPVLLQMRAEMGQIPPRLSFIFGHTHKPFEKMMTFGGFPQAVKVYNDGGWVVDTVEQQAFHGGAVVLVDDNLDCLSLRMYNEGKYEVSVAEAKYDTEEHSKFFKTISNLIDNEHEPFASFCKVIEKEVAIRHAYLRSSVES</sequence>
<dbReference type="PATRIC" id="fig|880071.3.peg.2776"/>
<dbReference type="KEGG" id="fli:Fleli_2790"/>
<dbReference type="Pfam" id="PF00149">
    <property type="entry name" value="Metallophos"/>
    <property type="match status" value="1"/>
</dbReference>
<dbReference type="InterPro" id="IPR004843">
    <property type="entry name" value="Calcineurin-like_PHP"/>
</dbReference>
<dbReference type="EMBL" id="CP003345">
    <property type="protein sequence ID" value="AFM05143.1"/>
    <property type="molecule type" value="Genomic_DNA"/>
</dbReference>
<dbReference type="GO" id="GO:0016787">
    <property type="term" value="F:hydrolase activity"/>
    <property type="evidence" value="ECO:0007669"/>
    <property type="project" value="InterPro"/>
</dbReference>
<evidence type="ECO:0000259" key="1">
    <source>
        <dbReference type="Pfam" id="PF00149"/>
    </source>
</evidence>
<dbReference type="RefSeq" id="WP_014798578.1">
    <property type="nucleotide sequence ID" value="NC_018018.1"/>
</dbReference>
<evidence type="ECO:0000313" key="3">
    <source>
        <dbReference type="Proteomes" id="UP000006054"/>
    </source>
</evidence>
<evidence type="ECO:0000313" key="2">
    <source>
        <dbReference type="EMBL" id="AFM05143.1"/>
    </source>
</evidence>
<organism evidence="2 3">
    <name type="scientific">Bernardetia litoralis (strain ATCC 23117 / DSM 6794 / NBRC 15988 / NCIMB 1366 / Fx l1 / Sio-4)</name>
    <name type="common">Flexibacter litoralis</name>
    <dbReference type="NCBI Taxonomy" id="880071"/>
    <lineage>
        <taxon>Bacteria</taxon>
        <taxon>Pseudomonadati</taxon>
        <taxon>Bacteroidota</taxon>
        <taxon>Cytophagia</taxon>
        <taxon>Cytophagales</taxon>
        <taxon>Bernardetiaceae</taxon>
        <taxon>Bernardetia</taxon>
    </lineage>
</organism>
<proteinExistence type="predicted"/>
<dbReference type="InterPro" id="IPR029052">
    <property type="entry name" value="Metallo-depent_PP-like"/>
</dbReference>
<gene>
    <name evidence="2" type="ordered locus">Fleli_2790</name>
</gene>
<dbReference type="STRING" id="880071.Fleli_2790"/>
<dbReference type="eggNOG" id="COG1409">
    <property type="taxonomic scope" value="Bacteria"/>
</dbReference>
<keyword evidence="3" id="KW-1185">Reference proteome</keyword>
<name>I4AMF8_BERLS</name>
<protein>
    <recommendedName>
        <fullName evidence="1">Calcineurin-like phosphoesterase domain-containing protein</fullName>
    </recommendedName>
</protein>
<dbReference type="SUPFAM" id="SSF56300">
    <property type="entry name" value="Metallo-dependent phosphatases"/>
    <property type="match status" value="1"/>
</dbReference>
<accession>I4AMF8</accession>
<dbReference type="Proteomes" id="UP000006054">
    <property type="component" value="Chromosome"/>
</dbReference>
<dbReference type="OrthoDB" id="9802481at2"/>
<reference evidence="3" key="1">
    <citation type="submission" date="2012-06" db="EMBL/GenBank/DDBJ databases">
        <title>The complete genome of Flexibacter litoralis DSM 6794.</title>
        <authorList>
            <person name="Lucas S."/>
            <person name="Copeland A."/>
            <person name="Lapidus A."/>
            <person name="Glavina del Rio T."/>
            <person name="Dalin E."/>
            <person name="Tice H."/>
            <person name="Bruce D."/>
            <person name="Goodwin L."/>
            <person name="Pitluck S."/>
            <person name="Peters L."/>
            <person name="Ovchinnikova G."/>
            <person name="Lu M."/>
            <person name="Kyrpides N."/>
            <person name="Mavromatis K."/>
            <person name="Ivanova N."/>
            <person name="Brettin T."/>
            <person name="Detter J.C."/>
            <person name="Han C."/>
            <person name="Larimer F."/>
            <person name="Land M."/>
            <person name="Hauser L."/>
            <person name="Markowitz V."/>
            <person name="Cheng J.-F."/>
            <person name="Hugenholtz P."/>
            <person name="Woyke T."/>
            <person name="Wu D."/>
            <person name="Spring S."/>
            <person name="Lang E."/>
            <person name="Kopitz M."/>
            <person name="Brambilla E."/>
            <person name="Klenk H.-P."/>
            <person name="Eisen J.A."/>
        </authorList>
    </citation>
    <scope>NUCLEOTIDE SEQUENCE [LARGE SCALE GENOMIC DNA]</scope>
    <source>
        <strain evidence="3">ATCC 23117 / DSM 6794 / NBRC 15988 / NCIMB 1366 / Sio-4</strain>
    </source>
</reference>
<dbReference type="AlphaFoldDB" id="I4AMF8"/>
<feature type="domain" description="Calcineurin-like phosphoesterase" evidence="1">
    <location>
        <begin position="5"/>
        <end position="163"/>
    </location>
</feature>
<dbReference type="HOGENOM" id="CLU_577152_0_0_10"/>